<keyword evidence="3" id="KW-1185">Reference proteome</keyword>
<feature type="non-terminal residue" evidence="2">
    <location>
        <position position="1"/>
    </location>
</feature>
<dbReference type="InterPro" id="IPR029060">
    <property type="entry name" value="PIN-like_dom_sf"/>
</dbReference>
<reference evidence="2" key="1">
    <citation type="submission" date="2020-07" db="EMBL/GenBank/DDBJ databases">
        <authorList>
            <person name="Nazaruddin N."/>
        </authorList>
    </citation>
    <scope>NUCLEOTIDE SEQUENCE</scope>
</reference>
<dbReference type="Gene3D" id="3.40.50.1010">
    <property type="entry name" value="5'-nuclease"/>
    <property type="match status" value="1"/>
</dbReference>
<dbReference type="Proteomes" id="UP000752696">
    <property type="component" value="Unassembled WGS sequence"/>
</dbReference>
<dbReference type="PANTHER" id="PTHR15665">
    <property type="entry name" value="ASTEROID PROTEIN"/>
    <property type="match status" value="1"/>
</dbReference>
<dbReference type="AlphaFoldDB" id="A0A6V7HJM4"/>
<name>A0A6V7HJM4_9HYME</name>
<evidence type="ECO:0000313" key="3">
    <source>
        <dbReference type="Proteomes" id="UP000752696"/>
    </source>
</evidence>
<dbReference type="EMBL" id="CAJDYZ010013603">
    <property type="protein sequence ID" value="CAD1481211.1"/>
    <property type="molecule type" value="Genomic_DNA"/>
</dbReference>
<organism evidence="2 3">
    <name type="scientific">Heterotrigona itama</name>
    <dbReference type="NCBI Taxonomy" id="395501"/>
    <lineage>
        <taxon>Eukaryota</taxon>
        <taxon>Metazoa</taxon>
        <taxon>Ecdysozoa</taxon>
        <taxon>Arthropoda</taxon>
        <taxon>Hexapoda</taxon>
        <taxon>Insecta</taxon>
        <taxon>Pterygota</taxon>
        <taxon>Neoptera</taxon>
        <taxon>Endopterygota</taxon>
        <taxon>Hymenoptera</taxon>
        <taxon>Apocrita</taxon>
        <taxon>Aculeata</taxon>
        <taxon>Apoidea</taxon>
        <taxon>Anthophila</taxon>
        <taxon>Apidae</taxon>
        <taxon>Heterotrigona</taxon>
    </lineage>
</organism>
<evidence type="ECO:0000313" key="2">
    <source>
        <dbReference type="EMBL" id="CAD1481211.1"/>
    </source>
</evidence>
<comment type="caution">
    <text evidence="2">The sequence shown here is derived from an EMBL/GenBank/DDBJ whole genome shotgun (WGS) entry which is preliminary data.</text>
</comment>
<sequence length="446" mass="51861">CKVKPLVLLDGGIEDRKLKTIIKRTKERINSAYSFCSLNQKKIKYFPLLIKEIFRDVMREKNIRHVQCLFEADNDIASVAKILNCPVLSYDSDFYIYGTLYIPFDTLDTHVVKNPNGNGYMKCCKIYKVENLLKSFKGLDQTMLPLAAILLGNDYVKYKTFKNFFRHLKLRGASNKRRNHRQCCIETTLIWLSKHTLNNAIIEVLSSLIKPVRQKILDLIEVNINNYTNISTEVLIPLGFSTAYVSLANTYHLNKSFKFNGDINALTYIEEDCKEENNEKEEEQEQEKEDGIETQITNTLNEFKSMSKNAAVNNLPLWFVNEFLRSKYPAHFMDLIVRCLYICPVQVEDYCYPSSAITSLKILSVIFRILKSTIDDKVCYMKYMVRNQNKKLMCCTLEATKIMNMCELPSLFNLKEIPLLIRRQILNNTLGITNMDCINEVPPEWR</sequence>
<dbReference type="OrthoDB" id="25987at2759"/>
<gene>
    <name evidence="2" type="ORF">MHI_LOCUS996906</name>
</gene>
<evidence type="ECO:0000256" key="1">
    <source>
        <dbReference type="ARBA" id="ARBA00007398"/>
    </source>
</evidence>
<dbReference type="PANTHER" id="PTHR15665:SF1">
    <property type="entry name" value="PROTEIN ASTEROID HOMOLOG 1"/>
    <property type="match status" value="1"/>
</dbReference>
<dbReference type="InterPro" id="IPR026832">
    <property type="entry name" value="Asteroid"/>
</dbReference>
<feature type="non-terminal residue" evidence="2">
    <location>
        <position position="446"/>
    </location>
</feature>
<protein>
    <submittedName>
        <fullName evidence="2">Uncharacterized protein</fullName>
    </submittedName>
</protein>
<dbReference type="SUPFAM" id="SSF88723">
    <property type="entry name" value="PIN domain-like"/>
    <property type="match status" value="1"/>
</dbReference>
<proteinExistence type="inferred from homology"/>
<accession>A0A6V7HJM4</accession>
<comment type="similarity">
    <text evidence="1">Belongs to the asteroid family.</text>
</comment>